<evidence type="ECO:0000313" key="2">
    <source>
        <dbReference type="Proteomes" id="UP000694941"/>
    </source>
</evidence>
<dbReference type="GeneID" id="111086399"/>
<gene>
    <name evidence="3" type="primary">LOC111086399</name>
</gene>
<protein>
    <submittedName>
        <fullName evidence="3">Mitochondrial amidoxime-reducing component 1-like</fullName>
    </submittedName>
</protein>
<accession>A0ABM1SMA2</accession>
<reference evidence="3" key="1">
    <citation type="submission" date="2025-08" db="UniProtKB">
        <authorList>
            <consortium name="RefSeq"/>
        </authorList>
    </citation>
    <scope>IDENTIFICATION</scope>
    <source>
        <tissue evidence="3">Muscle</tissue>
    </source>
</reference>
<keyword evidence="2" id="KW-1185">Reference proteome</keyword>
<dbReference type="Proteomes" id="UP000694941">
    <property type="component" value="Unplaced"/>
</dbReference>
<organism evidence="2 3">
    <name type="scientific">Limulus polyphemus</name>
    <name type="common">Atlantic horseshoe crab</name>
    <dbReference type="NCBI Taxonomy" id="6850"/>
    <lineage>
        <taxon>Eukaryota</taxon>
        <taxon>Metazoa</taxon>
        <taxon>Ecdysozoa</taxon>
        <taxon>Arthropoda</taxon>
        <taxon>Chelicerata</taxon>
        <taxon>Merostomata</taxon>
        <taxon>Xiphosura</taxon>
        <taxon>Limulidae</taxon>
        <taxon>Limulus</taxon>
    </lineage>
</organism>
<dbReference type="RefSeq" id="XP_022244758.1">
    <property type="nucleotide sequence ID" value="XM_022389050.1"/>
</dbReference>
<feature type="domain" description="MOSC" evidence="1">
    <location>
        <begin position="1"/>
        <end position="78"/>
    </location>
</feature>
<sequence>MGEAILYRIKHTTRCLMTTVNPYTGIKSNKEPFQTLKIYRLPSDEKEKQTFGNTPVLACSLGLEKKGEVHVGDEVFAVIDD</sequence>
<evidence type="ECO:0000313" key="3">
    <source>
        <dbReference type="RefSeq" id="XP_022244758.1"/>
    </source>
</evidence>
<name>A0ABM1SMA2_LIMPO</name>
<proteinExistence type="predicted"/>
<dbReference type="PROSITE" id="PS51340">
    <property type="entry name" value="MOSC"/>
    <property type="match status" value="1"/>
</dbReference>
<evidence type="ECO:0000259" key="1">
    <source>
        <dbReference type="PROSITE" id="PS51340"/>
    </source>
</evidence>
<dbReference type="InterPro" id="IPR005302">
    <property type="entry name" value="MoCF_Sase_C"/>
</dbReference>